<feature type="region of interest" description="Disordered" evidence="3">
    <location>
        <begin position="475"/>
        <end position="564"/>
    </location>
</feature>
<dbReference type="PANTHER" id="PTHR48103">
    <property type="entry name" value="MIDASIN-RELATED"/>
    <property type="match status" value="1"/>
</dbReference>
<evidence type="ECO:0000313" key="4">
    <source>
        <dbReference type="EMBL" id="KAJ4447097.1"/>
    </source>
</evidence>
<feature type="compositionally biased region" description="Acidic residues" evidence="3">
    <location>
        <begin position="1137"/>
        <end position="1148"/>
    </location>
</feature>
<feature type="region of interest" description="Disordered" evidence="3">
    <location>
        <begin position="1131"/>
        <end position="1161"/>
    </location>
</feature>
<feature type="region of interest" description="Disordered" evidence="3">
    <location>
        <begin position="419"/>
        <end position="447"/>
    </location>
</feature>
<feature type="compositionally biased region" description="Polar residues" evidence="3">
    <location>
        <begin position="478"/>
        <end position="498"/>
    </location>
</feature>
<keyword evidence="2" id="KW-0067">ATP-binding</keyword>
<feature type="compositionally biased region" description="Basic and acidic residues" evidence="3">
    <location>
        <begin position="241"/>
        <end position="346"/>
    </location>
</feature>
<feature type="compositionally biased region" description="Basic and acidic residues" evidence="3">
    <location>
        <begin position="94"/>
        <end position="112"/>
    </location>
</feature>
<feature type="compositionally biased region" description="Gly residues" evidence="3">
    <location>
        <begin position="1314"/>
        <end position="1324"/>
    </location>
</feature>
<feature type="region of interest" description="Disordered" evidence="3">
    <location>
        <begin position="1"/>
        <end position="146"/>
    </location>
</feature>
<organism evidence="4 5">
    <name type="scientific">Periplaneta americana</name>
    <name type="common">American cockroach</name>
    <name type="synonym">Blatta americana</name>
    <dbReference type="NCBI Taxonomy" id="6978"/>
    <lineage>
        <taxon>Eukaryota</taxon>
        <taxon>Metazoa</taxon>
        <taxon>Ecdysozoa</taxon>
        <taxon>Arthropoda</taxon>
        <taxon>Hexapoda</taxon>
        <taxon>Insecta</taxon>
        <taxon>Pterygota</taxon>
        <taxon>Neoptera</taxon>
        <taxon>Polyneoptera</taxon>
        <taxon>Dictyoptera</taxon>
        <taxon>Blattodea</taxon>
        <taxon>Blattoidea</taxon>
        <taxon>Blattidae</taxon>
        <taxon>Blattinae</taxon>
        <taxon>Periplaneta</taxon>
    </lineage>
</organism>
<feature type="compositionally biased region" description="Basic and acidic residues" evidence="3">
    <location>
        <begin position="728"/>
        <end position="749"/>
    </location>
</feature>
<dbReference type="Proteomes" id="UP001148838">
    <property type="component" value="Unassembled WGS sequence"/>
</dbReference>
<protein>
    <submittedName>
        <fullName evidence="4">Uncharacterized protein</fullName>
    </submittedName>
</protein>
<feature type="compositionally biased region" description="Basic residues" evidence="3">
    <location>
        <begin position="852"/>
        <end position="864"/>
    </location>
</feature>
<evidence type="ECO:0000256" key="3">
    <source>
        <dbReference type="SAM" id="MobiDB-lite"/>
    </source>
</evidence>
<feature type="compositionally biased region" description="Acidic residues" evidence="3">
    <location>
        <begin position="67"/>
        <end position="76"/>
    </location>
</feature>
<reference evidence="4 5" key="1">
    <citation type="journal article" date="2022" name="Allergy">
        <title>Genome assembly and annotation of Periplaneta americana reveal a comprehensive cockroach allergen profile.</title>
        <authorList>
            <person name="Wang L."/>
            <person name="Xiong Q."/>
            <person name="Saelim N."/>
            <person name="Wang L."/>
            <person name="Nong W."/>
            <person name="Wan A.T."/>
            <person name="Shi M."/>
            <person name="Liu X."/>
            <person name="Cao Q."/>
            <person name="Hui J.H.L."/>
            <person name="Sookrung N."/>
            <person name="Leung T.F."/>
            <person name="Tungtrongchitr A."/>
            <person name="Tsui S.K.W."/>
        </authorList>
    </citation>
    <scope>NUCLEOTIDE SEQUENCE [LARGE SCALE GENOMIC DNA]</scope>
    <source>
        <strain evidence="4">PWHHKU_190912</strain>
    </source>
</reference>
<comment type="caution">
    <text evidence="4">The sequence shown here is derived from an EMBL/GenBank/DDBJ whole genome shotgun (WGS) entry which is preliminary data.</text>
</comment>
<feature type="region of interest" description="Disordered" evidence="3">
    <location>
        <begin position="394"/>
        <end position="413"/>
    </location>
</feature>
<feature type="compositionally biased region" description="Basic and acidic residues" evidence="3">
    <location>
        <begin position="666"/>
        <end position="677"/>
    </location>
</feature>
<feature type="compositionally biased region" description="Acidic residues" evidence="3">
    <location>
        <begin position="750"/>
        <end position="761"/>
    </location>
</feature>
<dbReference type="PANTHER" id="PTHR48103:SF2">
    <property type="entry name" value="MIDASIN"/>
    <property type="match status" value="1"/>
</dbReference>
<keyword evidence="5" id="KW-1185">Reference proteome</keyword>
<feature type="region of interest" description="Disordered" evidence="3">
    <location>
        <begin position="231"/>
        <end position="372"/>
    </location>
</feature>
<feature type="compositionally biased region" description="Basic and acidic residues" evidence="3">
    <location>
        <begin position="427"/>
        <end position="446"/>
    </location>
</feature>
<keyword evidence="1" id="KW-0547">Nucleotide-binding</keyword>
<feature type="compositionally biased region" description="Basic residues" evidence="3">
    <location>
        <begin position="82"/>
        <end position="93"/>
    </location>
</feature>
<feature type="region of interest" description="Disordered" evidence="3">
    <location>
        <begin position="1307"/>
        <end position="1379"/>
    </location>
</feature>
<feature type="compositionally biased region" description="Acidic residues" evidence="3">
    <location>
        <begin position="1355"/>
        <end position="1373"/>
    </location>
</feature>
<evidence type="ECO:0000256" key="2">
    <source>
        <dbReference type="ARBA" id="ARBA00022840"/>
    </source>
</evidence>
<feature type="compositionally biased region" description="Basic and acidic residues" evidence="3">
    <location>
        <begin position="608"/>
        <end position="643"/>
    </location>
</feature>
<evidence type="ECO:0000256" key="1">
    <source>
        <dbReference type="ARBA" id="ARBA00022741"/>
    </source>
</evidence>
<evidence type="ECO:0000313" key="5">
    <source>
        <dbReference type="Proteomes" id="UP001148838"/>
    </source>
</evidence>
<feature type="compositionally biased region" description="Basic and acidic residues" evidence="3">
    <location>
        <begin position="517"/>
        <end position="544"/>
    </location>
</feature>
<feature type="region of interest" description="Disordered" evidence="3">
    <location>
        <begin position="599"/>
        <end position="915"/>
    </location>
</feature>
<feature type="compositionally biased region" description="Basic and acidic residues" evidence="3">
    <location>
        <begin position="1344"/>
        <end position="1354"/>
    </location>
</feature>
<feature type="compositionally biased region" description="Basic and acidic residues" evidence="3">
    <location>
        <begin position="57"/>
        <end position="66"/>
    </location>
</feature>
<accession>A0ABQ8TM62</accession>
<proteinExistence type="predicted"/>
<feature type="compositionally biased region" description="Basic and acidic residues" evidence="3">
    <location>
        <begin position="778"/>
        <end position="800"/>
    </location>
</feature>
<name>A0ABQ8TM62_PERAM</name>
<feature type="compositionally biased region" description="Acidic residues" evidence="3">
    <location>
        <begin position="801"/>
        <end position="817"/>
    </location>
</feature>
<dbReference type="EMBL" id="JAJSOF020000005">
    <property type="protein sequence ID" value="KAJ4447097.1"/>
    <property type="molecule type" value="Genomic_DNA"/>
</dbReference>
<gene>
    <name evidence="4" type="ORF">ANN_09097</name>
</gene>
<sequence length="1526" mass="172905">MLNLPSMKKRKRSNSSPLGSDDGKNDKKQKLKGSGSDSDVIEMKKEEIVVTISDSEEDKKGRRQDNSSEDTEEESSDSSYKRQQRRKRKKKNDKNKSNGKQETEDNKSKSSEKSSVSENGDKSTGNIEVTNQDDDLDKEMPNEVSSSSAKSACDWLNEHFTELSKLGELLTYQSQKVSKRKVREELMTNPQHVRKVINSFKTLVKVAKDNMEHVDGFLTLHHKYWMKRVIRKHKSKTGTRGKAEGKEKASKQEAKNKNDEENEECGEKMDVSENRVSDDDVEMHTGDKSKRGTRDKAEGEEKASRQRPESETDNGFEKDDSSETDEAKQTADRKEEEAENDRKQNEIGEEEEEKLENGDGVQDEDFIKENGGNCRTVLDLIDEDNCCEEVRHKDTEVPEHESDEHQNFKNVEIEETKTKKSKKRKLLKDSDEEKEIIKSSESEGGVKKKVLKDKKRVKFDVTTDNEENDLVLPELLTDNGTENSVIDNDQTNTDSENNILGLKNSVQNEEKVPEDEGTSKDNSDNVHELSGEKCRTLKGKKDESNVVESDSSVEDMFGGSNNESTVSFESLATLVVDKSKEPVLENALSDKTALPLEETLQISEVGNTEDKEKGEVTNKLENEDIHLDETEKSNVEREEKVVTESDTDTVELLFNNELVENDDDDPAKKEGSDKENIDLSCTTEEQLETNDEKGGGKNSDVESMEQDHSEDLLQKCVENSSAVGAQEHVAEVEKDDGQLDKKEESAENDKESDESDNDGGGDSDIGNLQITDDEMSDSSEKRSDENKVPICEDKSDKTDEQICEDVEQSDKEDEAEESVSKYTEEAIEAQKALLGYTSDDEEDGDSQTDTPKKKKKEGSKRVKKNSNSGDKNAEEKTVKKRRPGPKSRTYVGIESTDSELPSSEEDSASFSDKQIMKAVGLKKKKRFRLKDTEAYKQDEKLGWKCSVVVERLPEDVFQKHYEQYYSEEEDESEKAIKDDKEIHRSPKVDGVVDGALYIAIYPHEKHLSTESSSECYQVPSPTFSSIKFKCSFPITYRLDIRYYNMTFSKYRLLNMNEAMCVLNLLQKQPPAICAVSNELLWRSSLIGVQVVWNVHDVILLAIVLLYWVFISKCVMTSLFLVNLKSLKKARGKKSDGDATESDASDDNDNGEKKKKVKTKKDKKKEEEQKLIDFFKTIDDDEDEEVLLSSDASGSEKEVVKAIKMKKSLIDKKNEMAMKMLLGSSSEDDSDGTVTRRYFFCTTFVLQLQKLRVMFTRKPKVVHCTLLFVLRNPSAAKVATGGCESVHTQGATFAAAVILQSNSNPRLARLAAKPGGPGSIPGWGGSEKEDETGKEKKPKKIKIKKEKEDEDSKKEEDEEGKEEGEGKEEDDEKEEEKRRKRKMKIVMIIKSKKKRDWRKDKLLTEKLSDRDTSDEERLWKAKKDRELKDDNIYGAARRDFHTHFNIRRHDPVPSAHGIKLWITNFEVTASAMKRKSLGERTTVRTPENINDVSVAFQRSPTHSAKHHAMALGMSQNSYCGSSRDQPW</sequence>
<feature type="compositionally biased region" description="Basic residues" evidence="3">
    <location>
        <begin position="1152"/>
        <end position="1161"/>
    </location>
</feature>